<evidence type="ECO:0000256" key="2">
    <source>
        <dbReference type="ARBA" id="ARBA00022553"/>
    </source>
</evidence>
<dbReference type="PROSITE" id="PS00372">
    <property type="entry name" value="PTS_EIIA_TYPE_2_HIS"/>
    <property type="match status" value="1"/>
</dbReference>
<sequence>MKLSKAINPHLIQFNLGGREKRDVIERVVQLLAENDVLINADKYLEDVLAREAQSTTGIGMGIAIPHAKSEGVKETCFTLVRLENEVEWESLDDQPVRYVIMLAVPESAKKDFLKLLSQLSTLLMEEDFREGLLVAQTTHEIVDLFEKEEEKLCTF</sequence>
<keyword evidence="3" id="KW-0762">Sugar transport</keyword>
<gene>
    <name evidence="7" type="ORF">JZO67_002183</name>
</gene>
<keyword evidence="2" id="KW-0597">Phosphoprotein</keyword>
<evidence type="ECO:0000313" key="8">
    <source>
        <dbReference type="Proteomes" id="UP000664357"/>
    </source>
</evidence>
<evidence type="ECO:0000259" key="6">
    <source>
        <dbReference type="PROSITE" id="PS51094"/>
    </source>
</evidence>
<dbReference type="InterPro" id="IPR004715">
    <property type="entry name" value="PTS_IIA_fruc"/>
</dbReference>
<dbReference type="RefSeq" id="WP_207704245.1">
    <property type="nucleotide sequence ID" value="NZ_JAFREL020000001.1"/>
</dbReference>
<keyword evidence="4" id="KW-0808">Transferase</keyword>
<dbReference type="PROSITE" id="PS51094">
    <property type="entry name" value="PTS_EIIA_TYPE_2"/>
    <property type="match status" value="1"/>
</dbReference>
<keyword evidence="5" id="KW-0598">Phosphotransferase system</keyword>
<proteinExistence type="predicted"/>
<reference evidence="7 8" key="2">
    <citation type="submission" date="2024-02" db="EMBL/GenBank/DDBJ databases">
        <title>The Genome Sequence of Enterococcus sp. DIV0159.</title>
        <authorList>
            <person name="Earl A."/>
            <person name="Manson A."/>
            <person name="Gilmore M."/>
            <person name="Sanders J."/>
            <person name="Shea T."/>
            <person name="Howe W."/>
            <person name="Livny J."/>
            <person name="Cuomo C."/>
            <person name="Neafsey D."/>
            <person name="Birren B."/>
        </authorList>
    </citation>
    <scope>NUCLEOTIDE SEQUENCE [LARGE SCALE GENOMIC DNA]</scope>
    <source>
        <strain evidence="7 8">665A</strain>
    </source>
</reference>
<dbReference type="EMBL" id="JAFREL020000001">
    <property type="protein sequence ID" value="MEO1770232.1"/>
    <property type="molecule type" value="Genomic_DNA"/>
</dbReference>
<reference evidence="7 8" key="1">
    <citation type="submission" date="2021-03" db="EMBL/GenBank/DDBJ databases">
        <authorList>
            <person name="Gilmore M.S."/>
            <person name="Schwartzman J."/>
            <person name="Van Tyne D."/>
            <person name="Martin M."/>
            <person name="Earl A.M."/>
            <person name="Manson A.L."/>
            <person name="Straub T."/>
            <person name="Salamzade R."/>
            <person name="Saavedra J."/>
            <person name="Lebreton F."/>
            <person name="Prichula J."/>
            <person name="Schaufler K."/>
            <person name="Gaca A."/>
            <person name="Sgardioli B."/>
            <person name="Wagenaar J."/>
            <person name="Strong T."/>
        </authorList>
    </citation>
    <scope>NUCLEOTIDE SEQUENCE [LARGE SCALE GENOMIC DNA]</scope>
    <source>
        <strain evidence="7 8">665A</strain>
    </source>
</reference>
<dbReference type="CDD" id="cd00211">
    <property type="entry name" value="PTS_IIA_fru"/>
    <property type="match status" value="1"/>
</dbReference>
<dbReference type="Gene3D" id="3.40.930.10">
    <property type="entry name" value="Mannitol-specific EII, Chain A"/>
    <property type="match status" value="1"/>
</dbReference>
<dbReference type="Proteomes" id="UP000664357">
    <property type="component" value="Unassembled WGS sequence"/>
</dbReference>
<comment type="caution">
    <text evidence="7">The sequence shown here is derived from an EMBL/GenBank/DDBJ whole genome shotgun (WGS) entry which is preliminary data.</text>
</comment>
<dbReference type="InterPro" id="IPR016152">
    <property type="entry name" value="PTrfase/Anion_transptr"/>
</dbReference>
<accession>A0ABV0ER23</accession>
<dbReference type="PANTHER" id="PTHR47738:SF2">
    <property type="entry name" value="PTS SYSTEM FRUCTOSE-LIKE EIIA COMPONENT"/>
    <property type="match status" value="1"/>
</dbReference>
<dbReference type="InterPro" id="IPR002178">
    <property type="entry name" value="PTS_EIIA_type-2_dom"/>
</dbReference>
<keyword evidence="1" id="KW-0813">Transport</keyword>
<dbReference type="NCBIfam" id="TIGR00848">
    <property type="entry name" value="fruA"/>
    <property type="match status" value="1"/>
</dbReference>
<keyword evidence="8" id="KW-1185">Reference proteome</keyword>
<protein>
    <submittedName>
        <fullName evidence="7">PTS system, fructose-specific IIA component</fullName>
    </submittedName>
</protein>
<dbReference type="InterPro" id="IPR051541">
    <property type="entry name" value="PTS_SugarTrans_NitroReg"/>
</dbReference>
<evidence type="ECO:0000313" key="7">
    <source>
        <dbReference type="EMBL" id="MEO1770232.1"/>
    </source>
</evidence>
<dbReference type="PANTHER" id="PTHR47738">
    <property type="entry name" value="PTS SYSTEM FRUCTOSE-LIKE EIIA COMPONENT-RELATED"/>
    <property type="match status" value="1"/>
</dbReference>
<organism evidence="7 8">
    <name type="scientific">Candidatus Enterococcus ferrettii</name>
    <dbReference type="NCBI Taxonomy" id="2815324"/>
    <lineage>
        <taxon>Bacteria</taxon>
        <taxon>Bacillati</taxon>
        <taxon>Bacillota</taxon>
        <taxon>Bacilli</taxon>
        <taxon>Lactobacillales</taxon>
        <taxon>Enterococcaceae</taxon>
        <taxon>Enterococcus</taxon>
    </lineage>
</organism>
<feature type="domain" description="PTS EIIA type-2" evidence="6">
    <location>
        <begin position="5"/>
        <end position="149"/>
    </location>
</feature>
<dbReference type="Pfam" id="PF00359">
    <property type="entry name" value="PTS_EIIA_2"/>
    <property type="match status" value="1"/>
</dbReference>
<evidence type="ECO:0000256" key="4">
    <source>
        <dbReference type="ARBA" id="ARBA00022679"/>
    </source>
</evidence>
<evidence type="ECO:0000256" key="3">
    <source>
        <dbReference type="ARBA" id="ARBA00022597"/>
    </source>
</evidence>
<evidence type="ECO:0000256" key="1">
    <source>
        <dbReference type="ARBA" id="ARBA00022448"/>
    </source>
</evidence>
<dbReference type="SUPFAM" id="SSF55804">
    <property type="entry name" value="Phoshotransferase/anion transport protein"/>
    <property type="match status" value="1"/>
</dbReference>
<evidence type="ECO:0000256" key="5">
    <source>
        <dbReference type="ARBA" id="ARBA00022683"/>
    </source>
</evidence>
<name>A0ABV0ER23_9ENTE</name>